<gene>
    <name evidence="1" type="ORF">MGAL_10B057358</name>
</gene>
<name>A0A8B6G5R6_MYTGA</name>
<feature type="non-terminal residue" evidence="1">
    <location>
        <position position="1"/>
    </location>
</feature>
<feature type="non-terminal residue" evidence="1">
    <location>
        <position position="148"/>
    </location>
</feature>
<dbReference type="EMBL" id="UYJE01007906">
    <property type="protein sequence ID" value="VDI59062.1"/>
    <property type="molecule type" value="Genomic_DNA"/>
</dbReference>
<evidence type="ECO:0000313" key="1">
    <source>
        <dbReference type="EMBL" id="VDI59062.1"/>
    </source>
</evidence>
<reference evidence="1" key="1">
    <citation type="submission" date="2018-11" db="EMBL/GenBank/DDBJ databases">
        <authorList>
            <person name="Alioto T."/>
            <person name="Alioto T."/>
        </authorList>
    </citation>
    <scope>NUCLEOTIDE SEQUENCE</scope>
</reference>
<dbReference type="GO" id="GO:0006888">
    <property type="term" value="P:endoplasmic reticulum to Golgi vesicle-mediated transport"/>
    <property type="evidence" value="ECO:0007669"/>
    <property type="project" value="TreeGrafter"/>
</dbReference>
<organism evidence="1 2">
    <name type="scientific">Mytilus galloprovincialis</name>
    <name type="common">Mediterranean mussel</name>
    <dbReference type="NCBI Taxonomy" id="29158"/>
    <lineage>
        <taxon>Eukaryota</taxon>
        <taxon>Metazoa</taxon>
        <taxon>Spiralia</taxon>
        <taxon>Lophotrochozoa</taxon>
        <taxon>Mollusca</taxon>
        <taxon>Bivalvia</taxon>
        <taxon>Autobranchia</taxon>
        <taxon>Pteriomorphia</taxon>
        <taxon>Mytilida</taxon>
        <taxon>Mytiloidea</taxon>
        <taxon>Mytilidae</taxon>
        <taxon>Mytilinae</taxon>
        <taxon>Mytilus</taxon>
    </lineage>
</organism>
<accession>A0A8B6G5R6</accession>
<dbReference type="AlphaFoldDB" id="A0A8B6G5R6"/>
<keyword evidence="2" id="KW-1185">Reference proteome</keyword>
<dbReference type="InterPro" id="IPR053202">
    <property type="entry name" value="EGF_Rcpt_Signaling_Reg"/>
</dbReference>
<dbReference type="PANTHER" id="PTHR34009:SF2">
    <property type="entry name" value="PROTEIN STAR"/>
    <property type="match status" value="1"/>
</dbReference>
<proteinExistence type="predicted"/>
<dbReference type="OrthoDB" id="6352234at2759"/>
<dbReference type="GO" id="GO:0005789">
    <property type="term" value="C:endoplasmic reticulum membrane"/>
    <property type="evidence" value="ECO:0007669"/>
    <property type="project" value="TreeGrafter"/>
</dbReference>
<comment type="caution">
    <text evidence="1">The sequence shown here is derived from an EMBL/GenBank/DDBJ whole genome shotgun (WGS) entry which is preliminary data.</text>
</comment>
<dbReference type="GO" id="GO:0005794">
    <property type="term" value="C:Golgi apparatus"/>
    <property type="evidence" value="ECO:0007669"/>
    <property type="project" value="TreeGrafter"/>
</dbReference>
<dbReference type="PANTHER" id="PTHR34009">
    <property type="entry name" value="PROTEIN STAR"/>
    <property type="match status" value="1"/>
</dbReference>
<sequence>TRNYEYEDTKKQTFEIFDSAKTNNNAHFHTKEEAIETPAVVKEKGNYKLKNPNGVKQDIIKIGGYDGESFSNTLFLEKIRGWYGLLVEASPFLYNIMLKKDRTCYLVNACISTSLPTMTFVLAGGITSAKETLTDMHRKRKARDRITY</sequence>
<dbReference type="Proteomes" id="UP000596742">
    <property type="component" value="Unassembled WGS sequence"/>
</dbReference>
<evidence type="ECO:0000313" key="2">
    <source>
        <dbReference type="Proteomes" id="UP000596742"/>
    </source>
</evidence>
<dbReference type="GO" id="GO:0031902">
    <property type="term" value="C:late endosome membrane"/>
    <property type="evidence" value="ECO:0007669"/>
    <property type="project" value="TreeGrafter"/>
</dbReference>
<dbReference type="GO" id="GO:0016197">
    <property type="term" value="P:endosomal transport"/>
    <property type="evidence" value="ECO:0007669"/>
    <property type="project" value="TreeGrafter"/>
</dbReference>
<dbReference type="GO" id="GO:0005886">
    <property type="term" value="C:plasma membrane"/>
    <property type="evidence" value="ECO:0007669"/>
    <property type="project" value="TreeGrafter"/>
</dbReference>
<protein>
    <submittedName>
        <fullName evidence="1">Uncharacterized protein</fullName>
    </submittedName>
</protein>